<protein>
    <submittedName>
        <fullName evidence="1">Uncharacterized protein</fullName>
    </submittedName>
</protein>
<accession>A0A1C5A8P4</accession>
<evidence type="ECO:0000313" key="1">
    <source>
        <dbReference type="EMBL" id="SCF41384.1"/>
    </source>
</evidence>
<dbReference type="EMBL" id="LT607410">
    <property type="protein sequence ID" value="SCF41384.1"/>
    <property type="molecule type" value="Genomic_DNA"/>
</dbReference>
<evidence type="ECO:0000313" key="2">
    <source>
        <dbReference type="Proteomes" id="UP000198228"/>
    </source>
</evidence>
<gene>
    <name evidence="1" type="ORF">GA0074696_5528</name>
</gene>
<dbReference type="AlphaFoldDB" id="A0A1C5A8P4"/>
<organism evidence="1 2">
    <name type="scientific">Micromonospora purpureochromogenes</name>
    <dbReference type="NCBI Taxonomy" id="47872"/>
    <lineage>
        <taxon>Bacteria</taxon>
        <taxon>Bacillati</taxon>
        <taxon>Actinomycetota</taxon>
        <taxon>Actinomycetes</taxon>
        <taxon>Micromonosporales</taxon>
        <taxon>Micromonosporaceae</taxon>
        <taxon>Micromonospora</taxon>
    </lineage>
</organism>
<reference evidence="1 2" key="1">
    <citation type="submission" date="2016-06" db="EMBL/GenBank/DDBJ databases">
        <authorList>
            <person name="Kjaerup R.B."/>
            <person name="Dalgaard T.S."/>
            <person name="Juul-Madsen H.R."/>
        </authorList>
    </citation>
    <scope>NUCLEOTIDE SEQUENCE [LARGE SCALE GENOMIC DNA]</scope>
    <source>
        <strain evidence="1 2">DSM 43821</strain>
    </source>
</reference>
<proteinExistence type="predicted"/>
<name>A0A1C5A8P4_9ACTN</name>
<sequence>MAVQGALVNRPSGTERAVGDALVFVDGPYRSGN</sequence>
<dbReference type="Proteomes" id="UP000198228">
    <property type="component" value="Chromosome I"/>
</dbReference>